<dbReference type="EMBL" id="JAUSTP010000023">
    <property type="protein sequence ID" value="MDQ0190720.1"/>
    <property type="molecule type" value="Genomic_DNA"/>
</dbReference>
<protein>
    <submittedName>
        <fullName evidence="5">Glutamate synthase domain-containing protein 2</fullName>
    </submittedName>
</protein>
<dbReference type="InterPro" id="IPR002932">
    <property type="entry name" value="Glu_synthdom"/>
</dbReference>
<dbReference type="RefSeq" id="WP_274454504.1">
    <property type="nucleotide sequence ID" value="NZ_CP067097.1"/>
</dbReference>
<feature type="transmembrane region" description="Helical" evidence="3">
    <location>
        <begin position="12"/>
        <end position="35"/>
    </location>
</feature>
<accession>A0ABT9XK84</accession>
<keyword evidence="6" id="KW-1185">Reference proteome</keyword>
<feature type="domain" description="Glutamate synthase" evidence="4">
    <location>
        <begin position="130"/>
        <end position="387"/>
    </location>
</feature>
<reference evidence="5 6" key="1">
    <citation type="submission" date="2023-07" db="EMBL/GenBank/DDBJ databases">
        <title>Genomic Encyclopedia of Type Strains, Phase IV (KMG-IV): sequencing the most valuable type-strain genomes for metagenomic binning, comparative biology and taxonomic classification.</title>
        <authorList>
            <person name="Goeker M."/>
        </authorList>
    </citation>
    <scope>NUCLEOTIDE SEQUENCE [LARGE SCALE GENOMIC DNA]</scope>
    <source>
        <strain evidence="5 6">DSM 4006</strain>
    </source>
</reference>
<dbReference type="PANTHER" id="PTHR43819:SF1">
    <property type="entry name" value="ARCHAEAL-TYPE GLUTAMATE SYNTHASE [NADPH]"/>
    <property type="match status" value="1"/>
</dbReference>
<proteinExistence type="inferred from homology"/>
<organism evidence="5 6">
    <name type="scientific">Alicyclobacillus cycloheptanicus</name>
    <dbReference type="NCBI Taxonomy" id="1457"/>
    <lineage>
        <taxon>Bacteria</taxon>
        <taxon>Bacillati</taxon>
        <taxon>Bacillota</taxon>
        <taxon>Bacilli</taxon>
        <taxon>Bacillales</taxon>
        <taxon>Alicyclobacillaceae</taxon>
        <taxon>Alicyclobacillus</taxon>
    </lineage>
</organism>
<dbReference type="Proteomes" id="UP001232973">
    <property type="component" value="Unassembled WGS sequence"/>
</dbReference>
<evidence type="ECO:0000313" key="6">
    <source>
        <dbReference type="Proteomes" id="UP001232973"/>
    </source>
</evidence>
<keyword evidence="3" id="KW-1133">Transmembrane helix</keyword>
<keyword evidence="3" id="KW-0812">Transmembrane</keyword>
<evidence type="ECO:0000256" key="2">
    <source>
        <dbReference type="PIRNR" id="PIRNR006429"/>
    </source>
</evidence>
<comment type="caution">
    <text evidence="5">The sequence shown here is derived from an EMBL/GenBank/DDBJ whole genome shotgun (WGS) entry which is preliminary data.</text>
</comment>
<dbReference type="InterPro" id="IPR013785">
    <property type="entry name" value="Aldolase_TIM"/>
</dbReference>
<evidence type="ECO:0000259" key="4">
    <source>
        <dbReference type="Pfam" id="PF01645"/>
    </source>
</evidence>
<gene>
    <name evidence="5" type="ORF">J2S03_002587</name>
</gene>
<evidence type="ECO:0000313" key="5">
    <source>
        <dbReference type="EMBL" id="MDQ0190720.1"/>
    </source>
</evidence>
<dbReference type="PANTHER" id="PTHR43819">
    <property type="entry name" value="ARCHAEAL-TYPE GLUTAMATE SYNTHASE [NADPH]"/>
    <property type="match status" value="1"/>
</dbReference>
<dbReference type="PIRSF" id="PIRSF006429">
    <property type="entry name" value="GOGAT_lg_2"/>
    <property type="match status" value="1"/>
</dbReference>
<dbReference type="Gene3D" id="3.20.20.70">
    <property type="entry name" value="Aldolase class I"/>
    <property type="match status" value="1"/>
</dbReference>
<dbReference type="SUPFAM" id="SSF51395">
    <property type="entry name" value="FMN-linked oxidoreductases"/>
    <property type="match status" value="1"/>
</dbReference>
<evidence type="ECO:0000256" key="3">
    <source>
        <dbReference type="SAM" id="Phobius"/>
    </source>
</evidence>
<name>A0ABT9XK84_9BACL</name>
<sequence>MTSNHIQVWIQFGLIDIGVLLLVGLVTYLTIPWWYRWAFERVFRRFVRILFEDPYTSNLAEGLTAVQKFGVQWIIENELRSHEGRPLAKPIGTTRQFPHFDGLLFSPAQLQRRPLNHQVSVVSETVIGRRADRPMIVSMPILISAMGYGVALNKPFVRSLMKGAAMAGVASNTGQGAWLPEFRALAKHLVVQVHDAPWHPSREALRTADMIEVRLGQGANAGCGTVIYPEDLTKHIANDFGLPDALTTGCYIPAGVSEANHRGALRRLVHYLRSVSGGAPIAVKIAASHSLEQDLAIAVRAGFDVIVVDGAQGGTHSSPAILVDDFGLPTLVALCRAQKFLVDHGLRSRIDLIISGGIRTPGDMLKALALGADAVYIGTAALFAATHTQIVDTIPFEPPTAIAWAKGSKRRSFDEDRGAISLDKFLTSCVEEMKLGARALGKTSLHDVNAKDLVAWQEDVARITGVPLV</sequence>
<evidence type="ECO:0000256" key="1">
    <source>
        <dbReference type="ARBA" id="ARBA00009716"/>
    </source>
</evidence>
<dbReference type="InterPro" id="IPR024188">
    <property type="entry name" value="GltB"/>
</dbReference>
<keyword evidence="3" id="KW-0472">Membrane</keyword>
<dbReference type="CDD" id="cd02808">
    <property type="entry name" value="GltS_FMN"/>
    <property type="match status" value="1"/>
</dbReference>
<comment type="similarity">
    <text evidence="1 2">Belongs to the glutamate synthase family.</text>
</comment>
<dbReference type="Pfam" id="PF01645">
    <property type="entry name" value="Glu_synthase"/>
    <property type="match status" value="1"/>
</dbReference>